<evidence type="ECO:0000256" key="1">
    <source>
        <dbReference type="ARBA" id="ARBA00008005"/>
    </source>
</evidence>
<reference evidence="4" key="1">
    <citation type="submission" date="2022-11" db="EMBL/GenBank/DDBJ databases">
        <title>Minimal conservation of predation-associated metabolite biosynthetic gene clusters underscores biosynthetic potential of Myxococcota including descriptions for ten novel species: Archangium lansinium sp. nov., Myxococcus landrumus sp. nov., Nannocystis bai.</title>
        <authorList>
            <person name="Ahearne A."/>
            <person name="Stevens C."/>
            <person name="Dowd S."/>
        </authorList>
    </citation>
    <scope>NUCLEOTIDE SEQUENCE</scope>
    <source>
        <strain evidence="4">Fl3</strain>
    </source>
</reference>
<dbReference type="PANTHER" id="PTHR35861">
    <property type="match status" value="1"/>
</dbReference>
<dbReference type="Proteomes" id="UP001164459">
    <property type="component" value="Chromosome"/>
</dbReference>
<evidence type="ECO:0000313" key="5">
    <source>
        <dbReference type="Proteomes" id="UP001164459"/>
    </source>
</evidence>
<dbReference type="RefSeq" id="WP_269037159.1">
    <property type="nucleotide sequence ID" value="NZ_CP114040.1"/>
</dbReference>
<feature type="domain" description="Tail sheath protein C-terminal" evidence="3">
    <location>
        <begin position="414"/>
        <end position="516"/>
    </location>
</feature>
<dbReference type="EMBL" id="CP114040">
    <property type="protein sequence ID" value="WAS94824.1"/>
    <property type="molecule type" value="Genomic_DNA"/>
</dbReference>
<keyword evidence="5" id="KW-1185">Reference proteome</keyword>
<dbReference type="Gene3D" id="3.40.50.11780">
    <property type="match status" value="2"/>
</dbReference>
<evidence type="ECO:0000313" key="4">
    <source>
        <dbReference type="EMBL" id="WAS94824.1"/>
    </source>
</evidence>
<proteinExistence type="inferred from homology"/>
<evidence type="ECO:0000259" key="2">
    <source>
        <dbReference type="Pfam" id="PF04984"/>
    </source>
</evidence>
<dbReference type="Pfam" id="PF17482">
    <property type="entry name" value="Phage_sheath_1C"/>
    <property type="match status" value="1"/>
</dbReference>
<name>A0ABY7H744_9BACT</name>
<dbReference type="Pfam" id="PF04984">
    <property type="entry name" value="Phage_sheath_1"/>
    <property type="match status" value="1"/>
</dbReference>
<dbReference type="InterPro" id="IPR035089">
    <property type="entry name" value="Phage_sheath_subtilisin"/>
</dbReference>
<feature type="domain" description="Tail sheath protein subtilisin-like" evidence="2">
    <location>
        <begin position="251"/>
        <end position="409"/>
    </location>
</feature>
<protein>
    <submittedName>
        <fullName evidence="4">Phage tail sheath subtilisin-like domain-containing protein</fullName>
    </submittedName>
</protein>
<dbReference type="PANTHER" id="PTHR35861:SF1">
    <property type="entry name" value="PHAGE TAIL SHEATH PROTEIN"/>
    <property type="match status" value="1"/>
</dbReference>
<dbReference type="InterPro" id="IPR052042">
    <property type="entry name" value="Tail_sheath_structural"/>
</dbReference>
<dbReference type="InterPro" id="IPR020287">
    <property type="entry name" value="Tail_sheath_C"/>
</dbReference>
<evidence type="ECO:0000259" key="3">
    <source>
        <dbReference type="Pfam" id="PF17482"/>
    </source>
</evidence>
<gene>
    <name evidence="4" type="ORF">O0S08_01575</name>
</gene>
<sequence length="524" mass="57646">MPEYLSPGVYVQEESSGVKPIEGVGTSTACFVGAAARGRPFYPTFITSWSDYERLFGEMTKEADMPLAVYHFFLNGGKRAYVVRLLDPEAPVGVAKLSTEGDVGEVNVEAVGGGAWSSTLFVKVRLSNAGRDPSDPDADPNLPVLYDFVVFEEVDGEPQDLETIPRVGVKEDGERFYASIINRDSNYIRIDQGEAADFPQEEFTLEEVETADGKEQRAVAPLAGGDDGSAAKVFLPETLKLAFKELDVLDDVNILAIPGKYEADIVATGVAYVADRRDLIYVIDPPGDPRNRSKREVQLEDVAKRLKAMTKDSHAALYFPWIEVPDPYSQIPGATRFAPPSGAIAGLYARIDNRRGVWKAPAGTEATILGAVGVAVQVTDADQEILNPIGVNCIRQFPDAGIVVWGTRTIATRQDPEYRYVPVRRFAMFLAKSLYRGTQWVVFEPNDEPLWAAIRFNLNAFMLRQFRAGALQGSKPEEAYFVKCDAENNPQASIDAGEVHIIVGFAPLKPAEFVIIHLTQMRKE</sequence>
<comment type="similarity">
    <text evidence="1">Belongs to the myoviridae tail sheath protein family.</text>
</comment>
<organism evidence="4 5">
    <name type="scientific">Nannocystis punicea</name>
    <dbReference type="NCBI Taxonomy" id="2995304"/>
    <lineage>
        <taxon>Bacteria</taxon>
        <taxon>Pseudomonadati</taxon>
        <taxon>Myxococcota</taxon>
        <taxon>Polyangia</taxon>
        <taxon>Nannocystales</taxon>
        <taxon>Nannocystaceae</taxon>
        <taxon>Nannocystis</taxon>
    </lineage>
</organism>
<accession>A0ABY7H744</accession>